<sequence length="403" mass="43126">MPTPSVEVTVLLPCLNEAETLAVCVQKAVRCLAELGVDGEVLVSDNGSTDGSQQIAVDNGARVVAAPIRGYGGALQAGIEAARGRYVIMADSDDSYDLSNLGPFIERLREGNDVVMGNRFKGGIAPGAMPFLHRYLGNPVLSLIGRVLFGLKHVGDFHCGIRGFNRARIQALGLCMPGMEFASELVVRAALAGYTLVEVPTTLRPDGRSRPPHLRTWRDGWRHLRFLLVFAPSKILVWPGAVLGGLGLVATAALAWRPIPIGGATLDVNALIYACLLVIVGVQLVLFGGFAQIYGRHEGITHVDHLARWTKLLRLETCMAIGLLLMVLGGIGTVVAVSQWGETGFGPIENSSTIRWVLVSTTSISVGFIIICAGLFSSLLTLRSARPGRLVFDDENDEVLAAR</sequence>
<dbReference type="Gene3D" id="3.90.550.10">
    <property type="entry name" value="Spore Coat Polysaccharide Biosynthesis Protein SpsA, Chain A"/>
    <property type="match status" value="1"/>
</dbReference>
<keyword evidence="2" id="KW-0472">Membrane</keyword>
<feature type="domain" description="Low-salt glycan biosynthesis hexosyltransferase Agl6 C-terminal transmembrane region" evidence="4">
    <location>
        <begin position="290"/>
        <end position="380"/>
    </location>
</feature>
<proteinExistence type="inferred from homology"/>
<keyword evidence="2" id="KW-0812">Transmembrane</keyword>
<reference evidence="5" key="1">
    <citation type="submission" date="2021-01" db="EMBL/GenBank/DDBJ databases">
        <title>Whole genome shotgun sequence of Virgisporangium ochraceum NBRC 16418.</title>
        <authorList>
            <person name="Komaki H."/>
            <person name="Tamura T."/>
        </authorList>
    </citation>
    <scope>NUCLEOTIDE SEQUENCE</scope>
    <source>
        <strain evidence="5">NBRC 16418</strain>
    </source>
</reference>
<dbReference type="RefSeq" id="WP_203934522.1">
    <property type="nucleotide sequence ID" value="NZ_BOPH01000143.1"/>
</dbReference>
<dbReference type="PANTHER" id="PTHR48090:SF7">
    <property type="entry name" value="RFBJ PROTEIN"/>
    <property type="match status" value="1"/>
</dbReference>
<gene>
    <name evidence="5" type="ORF">Voc01_096420</name>
</gene>
<dbReference type="Proteomes" id="UP000635606">
    <property type="component" value="Unassembled WGS sequence"/>
</dbReference>
<organism evidence="5 6">
    <name type="scientific">Virgisporangium ochraceum</name>
    <dbReference type="NCBI Taxonomy" id="65505"/>
    <lineage>
        <taxon>Bacteria</taxon>
        <taxon>Bacillati</taxon>
        <taxon>Actinomycetota</taxon>
        <taxon>Actinomycetes</taxon>
        <taxon>Micromonosporales</taxon>
        <taxon>Micromonosporaceae</taxon>
        <taxon>Virgisporangium</taxon>
    </lineage>
</organism>
<dbReference type="InterPro" id="IPR001173">
    <property type="entry name" value="Glyco_trans_2-like"/>
</dbReference>
<dbReference type="CDD" id="cd04179">
    <property type="entry name" value="DPM_DPG-synthase_like"/>
    <property type="match status" value="1"/>
</dbReference>
<dbReference type="Pfam" id="PF26629">
    <property type="entry name" value="GT2_TM_C"/>
    <property type="match status" value="1"/>
</dbReference>
<dbReference type="InterPro" id="IPR029044">
    <property type="entry name" value="Nucleotide-diphossugar_trans"/>
</dbReference>
<evidence type="ECO:0000259" key="3">
    <source>
        <dbReference type="Pfam" id="PF00535"/>
    </source>
</evidence>
<feature type="transmembrane region" description="Helical" evidence="2">
    <location>
        <begin position="357"/>
        <end position="382"/>
    </location>
</feature>
<dbReference type="EMBL" id="BOPH01000143">
    <property type="protein sequence ID" value="GIJ74725.1"/>
    <property type="molecule type" value="Genomic_DNA"/>
</dbReference>
<dbReference type="AlphaFoldDB" id="A0A8J4EGF6"/>
<feature type="transmembrane region" description="Helical" evidence="2">
    <location>
        <begin position="235"/>
        <end position="259"/>
    </location>
</feature>
<evidence type="ECO:0000259" key="4">
    <source>
        <dbReference type="Pfam" id="PF26629"/>
    </source>
</evidence>
<dbReference type="InterPro" id="IPR050256">
    <property type="entry name" value="Glycosyltransferase_2"/>
</dbReference>
<evidence type="ECO:0000256" key="2">
    <source>
        <dbReference type="SAM" id="Phobius"/>
    </source>
</evidence>
<keyword evidence="6" id="KW-1185">Reference proteome</keyword>
<dbReference type="Pfam" id="PF00535">
    <property type="entry name" value="Glycos_transf_2"/>
    <property type="match status" value="1"/>
</dbReference>
<evidence type="ECO:0000313" key="5">
    <source>
        <dbReference type="EMBL" id="GIJ74725.1"/>
    </source>
</evidence>
<comment type="similarity">
    <text evidence="1">Belongs to the glycosyltransferase 2 family.</text>
</comment>
<dbReference type="SUPFAM" id="SSF53448">
    <property type="entry name" value="Nucleotide-diphospho-sugar transferases"/>
    <property type="match status" value="1"/>
</dbReference>
<comment type="caution">
    <text evidence="5">The sequence shown here is derived from an EMBL/GenBank/DDBJ whole genome shotgun (WGS) entry which is preliminary data.</text>
</comment>
<evidence type="ECO:0000256" key="1">
    <source>
        <dbReference type="ARBA" id="ARBA00006739"/>
    </source>
</evidence>
<accession>A0A8J4EGF6</accession>
<feature type="transmembrane region" description="Helical" evidence="2">
    <location>
        <begin position="271"/>
        <end position="294"/>
    </location>
</feature>
<evidence type="ECO:0000313" key="6">
    <source>
        <dbReference type="Proteomes" id="UP000635606"/>
    </source>
</evidence>
<protein>
    <submittedName>
        <fullName evidence="5">Dolichol-P-glucose synthetase</fullName>
    </submittedName>
</protein>
<feature type="domain" description="Glycosyltransferase 2-like" evidence="3">
    <location>
        <begin position="9"/>
        <end position="167"/>
    </location>
</feature>
<dbReference type="PANTHER" id="PTHR48090">
    <property type="entry name" value="UNDECAPRENYL-PHOSPHATE 4-DEOXY-4-FORMAMIDO-L-ARABINOSE TRANSFERASE-RELATED"/>
    <property type="match status" value="1"/>
</dbReference>
<dbReference type="InterPro" id="IPR058718">
    <property type="entry name" value="Agl6_TM_C"/>
</dbReference>
<keyword evidence="2" id="KW-1133">Transmembrane helix</keyword>
<name>A0A8J4EGF6_9ACTN</name>
<feature type="transmembrane region" description="Helical" evidence="2">
    <location>
        <begin position="315"/>
        <end position="337"/>
    </location>
</feature>